<dbReference type="InterPro" id="IPR019921">
    <property type="entry name" value="Lucif-like_OxRdtase_Rv2161c"/>
</dbReference>
<sequence length="282" mass="30919">MEFGIVQFTSDRGLAPSILAPLIENAGFGAYYVPEHGHIPTRRDAAHPQTGDSSLPDDRYMRTLDPWVSLSAAAAVTSTIRLGTAVALPVQSDPITLAKSIATLDHLSGGRVTLGVGFGWNLDELADHGVPPKRRRTMLREYLEAMRSLWSDEEAQYSGEFVNFGPSWAWPKTVQQPGPPTLVGAAGNEKNFKWIARSADGWITTPNEQDIEESVLLLHRTWADAGREGDPQIVVLDFKPVAEKLDKWRELGVTTVLYGVPDDSEERASGYLTRLAGKLGIE</sequence>
<dbReference type="EMBL" id="CP128986">
    <property type="protein sequence ID" value="WOC13334.1"/>
    <property type="molecule type" value="Genomic_DNA"/>
</dbReference>
<dbReference type="GO" id="GO:0016705">
    <property type="term" value="F:oxidoreductase activity, acting on paired donors, with incorporation or reduction of molecular oxygen"/>
    <property type="evidence" value="ECO:0007669"/>
    <property type="project" value="InterPro"/>
</dbReference>
<dbReference type="RefSeq" id="WP_420039165.1">
    <property type="nucleotide sequence ID" value="NZ_CP128986.1"/>
</dbReference>
<reference evidence="2" key="1">
    <citation type="submission" date="2023-06" db="EMBL/GenBank/DDBJ databases">
        <title>Gordonia sp. nov. and Pseudochrobactrum sp. nov., two species isolated from the burying beetle Nicrophorus vespilloides.</title>
        <authorList>
            <person name="Poehlein A."/>
            <person name="Guzman J."/>
            <person name="Daniel R."/>
            <person name="Vilcinskas A."/>
        </authorList>
    </citation>
    <scope>NUCLEOTIDE SEQUENCE</scope>
    <source>
        <strain evidence="2">MP11Mi</strain>
    </source>
</reference>
<dbReference type="Gene3D" id="3.20.20.30">
    <property type="entry name" value="Luciferase-like domain"/>
    <property type="match status" value="1"/>
</dbReference>
<name>A0AA97CVS3_9ACTN</name>
<feature type="domain" description="Luciferase-like" evidence="1">
    <location>
        <begin position="19"/>
        <end position="243"/>
    </location>
</feature>
<dbReference type="PANTHER" id="PTHR30011:SF32">
    <property type="entry name" value="CONSERVED PROTEIN"/>
    <property type="match status" value="1"/>
</dbReference>
<dbReference type="SUPFAM" id="SSF51679">
    <property type="entry name" value="Bacterial luciferase-like"/>
    <property type="match status" value="1"/>
</dbReference>
<protein>
    <recommendedName>
        <fullName evidence="1">Luciferase-like domain-containing protein</fullName>
    </recommendedName>
</protein>
<dbReference type="InterPro" id="IPR036661">
    <property type="entry name" value="Luciferase-like_sf"/>
</dbReference>
<organism evidence="2">
    <name type="scientific">Gordonia sp. MP11Mi</name>
    <dbReference type="NCBI Taxonomy" id="3022769"/>
    <lineage>
        <taxon>Bacteria</taxon>
        <taxon>Bacillati</taxon>
        <taxon>Actinomycetota</taxon>
        <taxon>Actinomycetes</taxon>
        <taxon>Mycobacteriales</taxon>
        <taxon>Gordoniaceae</taxon>
        <taxon>Gordonia</taxon>
    </lineage>
</organism>
<dbReference type="InterPro" id="IPR011251">
    <property type="entry name" value="Luciferase-like_dom"/>
</dbReference>
<evidence type="ECO:0000259" key="1">
    <source>
        <dbReference type="Pfam" id="PF00296"/>
    </source>
</evidence>
<dbReference type="CDD" id="cd01097">
    <property type="entry name" value="Tetrahydromethanopterin_reductase"/>
    <property type="match status" value="1"/>
</dbReference>
<gene>
    <name evidence="2" type="ORF">MP11Mi_24350</name>
</gene>
<dbReference type="NCBIfam" id="TIGR03619">
    <property type="entry name" value="F420_Rv2161c"/>
    <property type="match status" value="1"/>
</dbReference>
<accession>A0AA97CVS3</accession>
<evidence type="ECO:0000313" key="2">
    <source>
        <dbReference type="EMBL" id="WOC13334.1"/>
    </source>
</evidence>
<dbReference type="PANTHER" id="PTHR30011">
    <property type="entry name" value="ALKANESULFONATE MONOOXYGENASE-RELATED"/>
    <property type="match status" value="1"/>
</dbReference>
<dbReference type="InterPro" id="IPR051260">
    <property type="entry name" value="Diverse_substr_monoxygenases"/>
</dbReference>
<dbReference type="AlphaFoldDB" id="A0AA97CVS3"/>
<proteinExistence type="predicted"/>
<dbReference type="Pfam" id="PF00296">
    <property type="entry name" value="Bac_luciferase"/>
    <property type="match status" value="1"/>
</dbReference>